<dbReference type="InterPro" id="IPR051213">
    <property type="entry name" value="START_lipid_transfer"/>
</dbReference>
<dbReference type="EMBL" id="MCGE01000026">
    <property type="protein sequence ID" value="ORZ09894.1"/>
    <property type="molecule type" value="Genomic_DNA"/>
</dbReference>
<dbReference type="OrthoDB" id="196858at2759"/>
<sequence length="290" mass="31722">MTIIESNNRHSSINRKKLDLIKALTGDLSGWEFSQEKEGVKLYSKPVEGSSIPVVRGDYLLKTTEYTAEQVAVVASLPGTRAIWDEKFHSADAKEFFTKWECLFWVRVNTPWPISNRDFVGCNLRDFSQDGVCYTSMASVDDDSIGAVSGCVRGDLICSGWKLEKVADGVQITYVTQVDLAGSIPSSFLRNVQLQVPLCAGKVAEYVSNYGAPPVIGEISCIYKNENFDHGKREHIVELDGEGNAAWSFSSKMYPNGVNVNSTSGEVQVSENSILISGVNGPTTVTISKA</sequence>
<evidence type="ECO:0000259" key="1">
    <source>
        <dbReference type="PROSITE" id="PS50848"/>
    </source>
</evidence>
<dbReference type="GO" id="GO:0005737">
    <property type="term" value="C:cytoplasm"/>
    <property type="evidence" value="ECO:0007669"/>
    <property type="project" value="UniProtKB-ARBA"/>
</dbReference>
<dbReference type="GO" id="GO:0008289">
    <property type="term" value="F:lipid binding"/>
    <property type="evidence" value="ECO:0007669"/>
    <property type="project" value="InterPro"/>
</dbReference>
<reference evidence="2 3" key="1">
    <citation type="submission" date="2016-07" db="EMBL/GenBank/DDBJ databases">
        <title>Pervasive Adenine N6-methylation of Active Genes in Fungi.</title>
        <authorList>
            <consortium name="DOE Joint Genome Institute"/>
            <person name="Mondo S.J."/>
            <person name="Dannebaum R.O."/>
            <person name="Kuo R.C."/>
            <person name="Labutti K."/>
            <person name="Haridas S."/>
            <person name="Kuo A."/>
            <person name="Salamov A."/>
            <person name="Ahrendt S.R."/>
            <person name="Lipzen A."/>
            <person name="Sullivan W."/>
            <person name="Andreopoulos W.B."/>
            <person name="Clum A."/>
            <person name="Lindquist E."/>
            <person name="Daum C."/>
            <person name="Ramamoorthy G.K."/>
            <person name="Gryganskyi A."/>
            <person name="Culley D."/>
            <person name="Magnuson J.K."/>
            <person name="James T.Y."/>
            <person name="O'Malley M.A."/>
            <person name="Stajich J.E."/>
            <person name="Spatafora J.W."/>
            <person name="Visel A."/>
            <person name="Grigoriev I.V."/>
        </authorList>
    </citation>
    <scope>NUCLEOTIDE SEQUENCE [LARGE SCALE GENOMIC DNA]</scope>
    <source>
        <strain evidence="2 3">NRRL 1336</strain>
    </source>
</reference>
<accession>A0A1X2I5R5</accession>
<dbReference type="Pfam" id="PF01852">
    <property type="entry name" value="START"/>
    <property type="match status" value="1"/>
</dbReference>
<dbReference type="Proteomes" id="UP000193560">
    <property type="component" value="Unassembled WGS sequence"/>
</dbReference>
<proteinExistence type="predicted"/>
<dbReference type="AlphaFoldDB" id="A0A1X2I5R5"/>
<dbReference type="PANTHER" id="PTHR19308">
    <property type="entry name" value="PHOSPHATIDYLCHOLINE TRANSFER PROTEIN"/>
    <property type="match status" value="1"/>
</dbReference>
<dbReference type="SUPFAM" id="SSF55961">
    <property type="entry name" value="Bet v1-like"/>
    <property type="match status" value="1"/>
</dbReference>
<gene>
    <name evidence="2" type="ORF">BCR42DRAFT_484249</name>
</gene>
<dbReference type="PANTHER" id="PTHR19308:SF14">
    <property type="entry name" value="START DOMAIN-CONTAINING PROTEIN"/>
    <property type="match status" value="1"/>
</dbReference>
<dbReference type="PROSITE" id="PS50848">
    <property type="entry name" value="START"/>
    <property type="match status" value="1"/>
</dbReference>
<dbReference type="CDD" id="cd00177">
    <property type="entry name" value="START"/>
    <property type="match status" value="1"/>
</dbReference>
<dbReference type="InterPro" id="IPR023393">
    <property type="entry name" value="START-like_dom_sf"/>
</dbReference>
<evidence type="ECO:0000313" key="3">
    <source>
        <dbReference type="Proteomes" id="UP000193560"/>
    </source>
</evidence>
<name>A0A1X2I5R5_9FUNG</name>
<comment type="caution">
    <text evidence="2">The sequence shown here is derived from an EMBL/GenBank/DDBJ whole genome shotgun (WGS) entry which is preliminary data.</text>
</comment>
<evidence type="ECO:0000313" key="2">
    <source>
        <dbReference type="EMBL" id="ORZ09894.1"/>
    </source>
</evidence>
<organism evidence="2 3">
    <name type="scientific">Absidia repens</name>
    <dbReference type="NCBI Taxonomy" id="90262"/>
    <lineage>
        <taxon>Eukaryota</taxon>
        <taxon>Fungi</taxon>
        <taxon>Fungi incertae sedis</taxon>
        <taxon>Mucoromycota</taxon>
        <taxon>Mucoromycotina</taxon>
        <taxon>Mucoromycetes</taxon>
        <taxon>Mucorales</taxon>
        <taxon>Cunninghamellaceae</taxon>
        <taxon>Absidia</taxon>
    </lineage>
</organism>
<feature type="domain" description="START" evidence="1">
    <location>
        <begin position="19"/>
        <end position="192"/>
    </location>
</feature>
<dbReference type="Gene3D" id="3.30.530.20">
    <property type="match status" value="1"/>
</dbReference>
<keyword evidence="3" id="KW-1185">Reference proteome</keyword>
<protein>
    <recommendedName>
        <fullName evidence="1">START domain-containing protein</fullName>
    </recommendedName>
</protein>
<dbReference type="InterPro" id="IPR002913">
    <property type="entry name" value="START_lipid-bd_dom"/>
</dbReference>